<sequence length="250" mass="28126">MASELEPKTTKGDNEVHNDPLAMFFDEKFNPTSYVDALFSSIAGSEDKFSKQSLTRLSSTSSDVITHLDYQTNEISRDLEAKFEALKSLSSNLAPVSETEPVEVSNDNTRLQYYVSALHNTVDTLQEELIEANEQLKKDSGGQSAAVESLILLKRVKQNIQQVLKVLQSARDMLGHDPSSVTIDQFQHSLNLLFDSLKNQLRSKSEKEIEATLTSIKQLRELSTVFQQFSAFGPAYNRFIARLDTETQRK</sequence>
<dbReference type="Gene3D" id="6.10.250.2790">
    <property type="match status" value="1"/>
</dbReference>
<dbReference type="RefSeq" id="XP_025342156.1">
    <property type="nucleotide sequence ID" value="XM_025483941.1"/>
</dbReference>
<dbReference type="AlphaFoldDB" id="A0A2V1AUL8"/>
<evidence type="ECO:0000313" key="2">
    <source>
        <dbReference type="EMBL" id="PVH21216.1"/>
    </source>
</evidence>
<keyword evidence="3" id="KW-1185">Reference proteome</keyword>
<dbReference type="STRING" id="45357.A0A2V1AUL8"/>
<accession>A0A2V1AUL8</accession>
<dbReference type="EMBL" id="PKFO01000005">
    <property type="protein sequence ID" value="PVH21216.1"/>
    <property type="molecule type" value="Genomic_DNA"/>
</dbReference>
<comment type="caution">
    <text evidence="2">The sequence shown here is derived from an EMBL/GenBank/DDBJ whole genome shotgun (WGS) entry which is preliminary data.</text>
</comment>
<name>A0A2V1AUL8_9ASCO</name>
<keyword evidence="1" id="KW-0175">Coiled coil</keyword>
<evidence type="ECO:0000256" key="1">
    <source>
        <dbReference type="SAM" id="Coils"/>
    </source>
</evidence>
<evidence type="ECO:0000313" key="3">
    <source>
        <dbReference type="Proteomes" id="UP000244309"/>
    </source>
</evidence>
<dbReference type="VEuPathDB" id="FungiDB:CXQ85_000184"/>
<proteinExistence type="predicted"/>
<feature type="coiled-coil region" evidence="1">
    <location>
        <begin position="115"/>
        <end position="173"/>
    </location>
</feature>
<gene>
    <name evidence="2" type="ORF">CXQ85_000184</name>
</gene>
<dbReference type="OrthoDB" id="4064682at2759"/>
<protein>
    <submittedName>
        <fullName evidence="2">Uncharacterized protein</fullName>
    </submittedName>
</protein>
<organism evidence="2 3">
    <name type="scientific">Candidozyma haemuli</name>
    <dbReference type="NCBI Taxonomy" id="45357"/>
    <lineage>
        <taxon>Eukaryota</taxon>
        <taxon>Fungi</taxon>
        <taxon>Dikarya</taxon>
        <taxon>Ascomycota</taxon>
        <taxon>Saccharomycotina</taxon>
        <taxon>Pichiomycetes</taxon>
        <taxon>Metschnikowiaceae</taxon>
        <taxon>Candidozyma</taxon>
    </lineage>
</organism>
<dbReference type="GeneID" id="37005517"/>
<dbReference type="Proteomes" id="UP000244309">
    <property type="component" value="Unassembled WGS sequence"/>
</dbReference>
<reference evidence="2 3" key="1">
    <citation type="submission" date="2017-12" db="EMBL/GenBank/DDBJ databases">
        <title>Genome Sequence of a Multidrug-Resistant Candida haemulonii Isolate from a Patient with Chronic Leg Ulcers in Israel.</title>
        <authorList>
            <person name="Chow N.A."/>
            <person name="Gade L."/>
            <person name="Batra D."/>
            <person name="Rowe L.A."/>
            <person name="Ben-Ami R."/>
            <person name="Loparev V.N."/>
            <person name="Litvintseva A.P."/>
        </authorList>
    </citation>
    <scope>NUCLEOTIDE SEQUENCE [LARGE SCALE GENOMIC DNA]</scope>
    <source>
        <strain evidence="2 3">B11899</strain>
    </source>
</reference>